<dbReference type="Gene3D" id="3.40.50.1000">
    <property type="entry name" value="HAD superfamily/HAD-like"/>
    <property type="match status" value="1"/>
</dbReference>
<name>A0ABS1SJS9_9MICO</name>
<protein>
    <submittedName>
        <fullName evidence="1">HAD family hydrolase</fullName>
    </submittedName>
</protein>
<dbReference type="GO" id="GO:0016787">
    <property type="term" value="F:hydrolase activity"/>
    <property type="evidence" value="ECO:0007669"/>
    <property type="project" value="UniProtKB-KW"/>
</dbReference>
<keyword evidence="2" id="KW-1185">Reference proteome</keyword>
<dbReference type="InterPro" id="IPR036412">
    <property type="entry name" value="HAD-like_sf"/>
</dbReference>
<proteinExistence type="predicted"/>
<gene>
    <name evidence="1" type="ORF">D3226_00385</name>
</gene>
<dbReference type="Pfam" id="PF00702">
    <property type="entry name" value="Hydrolase"/>
    <property type="match status" value="1"/>
</dbReference>
<dbReference type="EMBL" id="QYAD01000001">
    <property type="protein sequence ID" value="MBL3688421.1"/>
    <property type="molecule type" value="Genomic_DNA"/>
</dbReference>
<comment type="caution">
    <text evidence="1">The sequence shown here is derived from an EMBL/GenBank/DDBJ whole genome shotgun (WGS) entry which is preliminary data.</text>
</comment>
<dbReference type="Proteomes" id="UP001646141">
    <property type="component" value="Unassembled WGS sequence"/>
</dbReference>
<dbReference type="InterPro" id="IPR023214">
    <property type="entry name" value="HAD_sf"/>
</dbReference>
<accession>A0ABS1SJS9</accession>
<reference evidence="1 2" key="1">
    <citation type="submission" date="2018-09" db="EMBL/GenBank/DDBJ databases">
        <title>Comparative genomics of Leucobacter spp.</title>
        <authorList>
            <person name="Reis A.C."/>
            <person name="Kolvenbach B.A."/>
            <person name="Corvini P.F.X."/>
            <person name="Nunes O.C."/>
        </authorList>
    </citation>
    <scope>NUCLEOTIDE SEQUENCE [LARGE SCALE GENOMIC DNA]</scope>
    <source>
        <strain evidence="1 2">L-1</strain>
    </source>
</reference>
<sequence length="233" mass="24075">MAPSIVFDFDGTLAIGHGPVRAYAQQIAPAAGPGFAERVEAELARFDAGEAVFRDGYDVVGSLARSAGVDDETLQAAYMASRAQLGTDLAPVDTIPELDAFLETLGRSARLVLATNAPEQGIDRVLAAWGVRDRFAELHFAIGKPAGLTRLITALRARGPVLSIGDIAEFDLAPARALGADTALVGATAALSPASVTLRGPSLAALRTDIETWAATAASSTHEPLGSATGIER</sequence>
<evidence type="ECO:0000313" key="2">
    <source>
        <dbReference type="Proteomes" id="UP001646141"/>
    </source>
</evidence>
<keyword evidence="1" id="KW-0378">Hydrolase</keyword>
<dbReference type="RefSeq" id="WP_202380475.1">
    <property type="nucleotide sequence ID" value="NZ_BAAAMA010000003.1"/>
</dbReference>
<organism evidence="1 2">
    <name type="scientific">Leucobacter chromiireducens subsp. chromiireducens</name>
    <dbReference type="NCBI Taxonomy" id="660067"/>
    <lineage>
        <taxon>Bacteria</taxon>
        <taxon>Bacillati</taxon>
        <taxon>Actinomycetota</taxon>
        <taxon>Actinomycetes</taxon>
        <taxon>Micrococcales</taxon>
        <taxon>Microbacteriaceae</taxon>
        <taxon>Leucobacter</taxon>
    </lineage>
</organism>
<dbReference type="SUPFAM" id="SSF56784">
    <property type="entry name" value="HAD-like"/>
    <property type="match status" value="1"/>
</dbReference>
<evidence type="ECO:0000313" key="1">
    <source>
        <dbReference type="EMBL" id="MBL3688421.1"/>
    </source>
</evidence>